<dbReference type="Pfam" id="PF25673">
    <property type="entry name" value="Terminase_7"/>
    <property type="match status" value="1"/>
</dbReference>
<dbReference type="InterPro" id="IPR057972">
    <property type="entry name" value="Terminase_7"/>
</dbReference>
<feature type="compositionally biased region" description="Basic residues" evidence="1">
    <location>
        <begin position="130"/>
        <end position="141"/>
    </location>
</feature>
<evidence type="ECO:0000313" key="3">
    <source>
        <dbReference type="Proteomes" id="UP000257451"/>
    </source>
</evidence>
<evidence type="ECO:0000313" key="2">
    <source>
        <dbReference type="EMBL" id="RFZ41393.1"/>
    </source>
</evidence>
<gene>
    <name evidence="2" type="ORF">DAVIS_02662</name>
</gene>
<protein>
    <submittedName>
        <fullName evidence="2">Uncharacterized protein</fullName>
    </submittedName>
</protein>
<feature type="region of interest" description="Disordered" evidence="1">
    <location>
        <begin position="117"/>
        <end position="158"/>
    </location>
</feature>
<sequence>MSGPPAKHSSTRARRNQTSTRAFLTKPDDAGDVPQLPTTIEWFPDVVTWWDDLWTSEPRDEWIDADLHLLIVAARLYQMMLDPETKVTAAKALAGEFRQIMVQFGLTPMARRTLQWNISKPDGGGDPKPPAKKTTTRKVAPKKAVADPRSRFRVVNGG</sequence>
<feature type="region of interest" description="Disordered" evidence="1">
    <location>
        <begin position="1"/>
        <end position="30"/>
    </location>
</feature>
<proteinExistence type="predicted"/>
<evidence type="ECO:0000256" key="1">
    <source>
        <dbReference type="SAM" id="MobiDB-lite"/>
    </source>
</evidence>
<reference evidence="2 3" key="1">
    <citation type="journal article" date="2018" name="Sci. Rep.">
        <title>Extensive genomic diversity among Mycobacterium marinum strains revealed by whole genome sequencing.</title>
        <authorList>
            <person name="Das S."/>
            <person name="Pettersson B.M."/>
            <person name="Behra P.R."/>
            <person name="Mallick A."/>
            <person name="Cheramie M."/>
            <person name="Ramesh M."/>
            <person name="Shirreff L."/>
            <person name="DuCote T."/>
            <person name="Dasgupta S."/>
            <person name="Ennis D.G."/>
            <person name="Kirsebom L.A."/>
        </authorList>
    </citation>
    <scope>NUCLEOTIDE SEQUENCE [LARGE SCALE GENOMIC DNA]</scope>
    <source>
        <strain evidence="2 3">Davis1</strain>
    </source>
</reference>
<dbReference type="Proteomes" id="UP000257451">
    <property type="component" value="Unassembled WGS sequence"/>
</dbReference>
<comment type="caution">
    <text evidence="2">The sequence shown here is derived from an EMBL/GenBank/DDBJ whole genome shotgun (WGS) entry which is preliminary data.</text>
</comment>
<organism evidence="2 3">
    <name type="scientific">Mycobacterium marinum</name>
    <dbReference type="NCBI Taxonomy" id="1781"/>
    <lineage>
        <taxon>Bacteria</taxon>
        <taxon>Bacillati</taxon>
        <taxon>Actinomycetota</taxon>
        <taxon>Actinomycetes</taxon>
        <taxon>Mycobacteriales</taxon>
        <taxon>Mycobacteriaceae</taxon>
        <taxon>Mycobacterium</taxon>
        <taxon>Mycobacterium ulcerans group</taxon>
    </lineage>
</organism>
<name>A0A2Z5YJ88_MYCMR</name>
<dbReference type="EMBL" id="PEDF01000080">
    <property type="protein sequence ID" value="RFZ41393.1"/>
    <property type="molecule type" value="Genomic_DNA"/>
</dbReference>
<dbReference type="OMA" id="WHYLTER"/>
<dbReference type="RefSeq" id="WP_012395500.1">
    <property type="nucleotide sequence ID" value="NZ_CAXLAS010000025.1"/>
</dbReference>
<dbReference type="AlphaFoldDB" id="A0A2Z5YJ88"/>
<accession>A0A2Z5YJ88</accession>